<accession>A0A0F8WZN3</accession>
<dbReference type="EMBL" id="LAZR01062150">
    <property type="protein sequence ID" value="KKK62118.1"/>
    <property type="molecule type" value="Genomic_DNA"/>
</dbReference>
<dbReference type="AlphaFoldDB" id="A0A0F8WZN3"/>
<comment type="caution">
    <text evidence="1">The sequence shown here is derived from an EMBL/GenBank/DDBJ whole genome shotgun (WGS) entry which is preliminary data.</text>
</comment>
<feature type="non-terminal residue" evidence="1">
    <location>
        <position position="1"/>
    </location>
</feature>
<organism evidence="1">
    <name type="scientific">marine sediment metagenome</name>
    <dbReference type="NCBI Taxonomy" id="412755"/>
    <lineage>
        <taxon>unclassified sequences</taxon>
        <taxon>metagenomes</taxon>
        <taxon>ecological metagenomes</taxon>
    </lineage>
</organism>
<reference evidence="1" key="1">
    <citation type="journal article" date="2015" name="Nature">
        <title>Complex archaea that bridge the gap between prokaryotes and eukaryotes.</title>
        <authorList>
            <person name="Spang A."/>
            <person name="Saw J.H."/>
            <person name="Jorgensen S.L."/>
            <person name="Zaremba-Niedzwiedzka K."/>
            <person name="Martijn J."/>
            <person name="Lind A.E."/>
            <person name="van Eijk R."/>
            <person name="Schleper C."/>
            <person name="Guy L."/>
            <person name="Ettema T.J."/>
        </authorList>
    </citation>
    <scope>NUCLEOTIDE SEQUENCE</scope>
</reference>
<name>A0A0F8WZN3_9ZZZZ</name>
<evidence type="ECO:0000313" key="1">
    <source>
        <dbReference type="EMBL" id="KKK62118.1"/>
    </source>
</evidence>
<sequence length="37" mass="4278">VSYNDYLEERYPEKGGSKKPVTVEVTVPTMRKEPRPP</sequence>
<protein>
    <submittedName>
        <fullName evidence="1">Uncharacterized protein</fullName>
    </submittedName>
</protein>
<gene>
    <name evidence="1" type="ORF">LCGC14_3007550</name>
</gene>
<proteinExistence type="predicted"/>